<dbReference type="EMBL" id="JAABNT010000036">
    <property type="protein sequence ID" value="NEK25075.1"/>
    <property type="molecule type" value="Genomic_DNA"/>
</dbReference>
<sequence>MEKLELFRGHVNYVRSRVKSTKTKDSLTLNEKKASDPKEQEDVAVLVNKLKDDLSDSKRRAVLAKALAKQPTRRIVDMQRISSAPVTRHWWWPFK</sequence>
<evidence type="ECO:0000313" key="1">
    <source>
        <dbReference type="EMBL" id="NEK25075.1"/>
    </source>
</evidence>
<dbReference type="RefSeq" id="WP_164356338.1">
    <property type="nucleotide sequence ID" value="NZ_JAABNT010000036.1"/>
</dbReference>
<dbReference type="AlphaFoldDB" id="A0A6P0CJB3"/>
<keyword evidence="2" id="KW-1185">Reference proteome</keyword>
<reference evidence="1 2" key="1">
    <citation type="submission" date="2020-01" db="EMBL/GenBank/DDBJ databases">
        <title>Sulfitobacter sediminilitoris sp. nov., isolated from a tidal flat.</title>
        <authorList>
            <person name="Park S."/>
            <person name="Yoon J.-H."/>
        </authorList>
    </citation>
    <scope>NUCLEOTIDE SEQUENCE [LARGE SCALE GENOMIC DNA]</scope>
    <source>
        <strain evidence="1 2">JBTF-M27</strain>
    </source>
</reference>
<comment type="caution">
    <text evidence="1">The sequence shown here is derived from an EMBL/GenBank/DDBJ whole genome shotgun (WGS) entry which is preliminary data.</text>
</comment>
<gene>
    <name evidence="1" type="ORF">GV827_22160</name>
</gene>
<organism evidence="1 2">
    <name type="scientific">Sulfitobacter sediminilitoris</name>
    <dbReference type="NCBI Taxonomy" id="2698830"/>
    <lineage>
        <taxon>Bacteria</taxon>
        <taxon>Pseudomonadati</taxon>
        <taxon>Pseudomonadota</taxon>
        <taxon>Alphaproteobacteria</taxon>
        <taxon>Rhodobacterales</taxon>
        <taxon>Roseobacteraceae</taxon>
        <taxon>Sulfitobacter</taxon>
    </lineage>
</organism>
<dbReference type="Proteomes" id="UP000468591">
    <property type="component" value="Unassembled WGS sequence"/>
</dbReference>
<evidence type="ECO:0000313" key="2">
    <source>
        <dbReference type="Proteomes" id="UP000468591"/>
    </source>
</evidence>
<name>A0A6P0CJB3_9RHOB</name>
<proteinExistence type="predicted"/>
<accession>A0A6P0CJB3</accession>
<protein>
    <submittedName>
        <fullName evidence="1">Uncharacterized protein</fullName>
    </submittedName>
</protein>